<protein>
    <recommendedName>
        <fullName evidence="2">DDE-1 domain-containing protein</fullName>
    </recommendedName>
</protein>
<dbReference type="GO" id="GO:0003677">
    <property type="term" value="F:DNA binding"/>
    <property type="evidence" value="ECO:0007669"/>
    <property type="project" value="TreeGrafter"/>
</dbReference>
<dbReference type="InterPro" id="IPR004875">
    <property type="entry name" value="DDE_SF_endonuclease_dom"/>
</dbReference>
<feature type="region of interest" description="Disordered" evidence="1">
    <location>
        <begin position="439"/>
        <end position="460"/>
    </location>
</feature>
<proteinExistence type="predicted"/>
<feature type="region of interest" description="Disordered" evidence="1">
    <location>
        <begin position="410"/>
        <end position="429"/>
    </location>
</feature>
<gene>
    <name evidence="3" type="ORF">PMIN01_08055</name>
</gene>
<organism evidence="3 4">
    <name type="scientific">Paraphaeosphaeria minitans</name>
    <dbReference type="NCBI Taxonomy" id="565426"/>
    <lineage>
        <taxon>Eukaryota</taxon>
        <taxon>Fungi</taxon>
        <taxon>Dikarya</taxon>
        <taxon>Ascomycota</taxon>
        <taxon>Pezizomycotina</taxon>
        <taxon>Dothideomycetes</taxon>
        <taxon>Pleosporomycetidae</taxon>
        <taxon>Pleosporales</taxon>
        <taxon>Massarineae</taxon>
        <taxon>Didymosphaeriaceae</taxon>
        <taxon>Paraphaeosphaeria</taxon>
    </lineage>
</organism>
<dbReference type="OrthoDB" id="3795915at2759"/>
<dbReference type="Proteomes" id="UP000756921">
    <property type="component" value="Unassembled WGS sequence"/>
</dbReference>
<keyword evidence="4" id="KW-1185">Reference proteome</keyword>
<dbReference type="Pfam" id="PF03184">
    <property type="entry name" value="DDE_1"/>
    <property type="match status" value="1"/>
</dbReference>
<dbReference type="AlphaFoldDB" id="A0A9P6GDG9"/>
<evidence type="ECO:0000313" key="3">
    <source>
        <dbReference type="EMBL" id="KAF9733712.1"/>
    </source>
</evidence>
<accession>A0A9P6GDG9</accession>
<evidence type="ECO:0000256" key="1">
    <source>
        <dbReference type="SAM" id="MobiDB-lite"/>
    </source>
</evidence>
<dbReference type="PANTHER" id="PTHR19303:SF74">
    <property type="entry name" value="POGO TRANSPOSABLE ELEMENT WITH KRAB DOMAIN"/>
    <property type="match status" value="1"/>
</dbReference>
<feature type="domain" description="DDE-1" evidence="2">
    <location>
        <begin position="119"/>
        <end position="241"/>
    </location>
</feature>
<feature type="region of interest" description="Disordered" evidence="1">
    <location>
        <begin position="40"/>
        <end position="64"/>
    </location>
</feature>
<evidence type="ECO:0000313" key="4">
    <source>
        <dbReference type="Proteomes" id="UP000756921"/>
    </source>
</evidence>
<sequence>MPGLQAALAEIRNLKPGDKPVYTNIAEKHGVSRTTLSRAHRGVQVPRHVEDTSPRAGSHASCTVTASRHNAESGYKYKLYFDLLQQKITEYNIEPAHTYNMDEKGFAIGLLGRTKRIFSWTNNDIGLAWLEQVFDRYTKAKARRSYRLLIVDGHGSHLTQDFIDYCDQNRIILAVLPPHSTQTLQPLDVVCFKPLSSAYASELDDYLQKSQGLSPLTRGDFVSLFWPAWVNTFTEKLVQNSFTATGISPINPDVILDRFGHTTPIDSDSVASGSTAYSAEDWLRACTTLRAEVKDPRSAGARKLGQTIHHLSTQVELLHNELDGLRQIYQNQKRQKQPSRQLDLQQHQEYHGGAMVWSPRAIREARVRKAVTEQEKEEEELKKAKMKELAAANKLYKEKIEEERRQARVKEKEERARMKAEERRAIDARKAARAAVKQARDSTKAMQQSQRGKSISSTGACASWCGCA</sequence>
<dbReference type="EMBL" id="WJXW01000008">
    <property type="protein sequence ID" value="KAF9733712.1"/>
    <property type="molecule type" value="Genomic_DNA"/>
</dbReference>
<dbReference type="InterPro" id="IPR050863">
    <property type="entry name" value="CenT-Element_Derived"/>
</dbReference>
<evidence type="ECO:0000259" key="2">
    <source>
        <dbReference type="Pfam" id="PF03184"/>
    </source>
</evidence>
<name>A0A9P6GDG9_9PLEO</name>
<feature type="compositionally biased region" description="Polar residues" evidence="1">
    <location>
        <begin position="444"/>
        <end position="460"/>
    </location>
</feature>
<dbReference type="GO" id="GO:0005634">
    <property type="term" value="C:nucleus"/>
    <property type="evidence" value="ECO:0007669"/>
    <property type="project" value="TreeGrafter"/>
</dbReference>
<reference evidence="3" key="1">
    <citation type="journal article" date="2020" name="Mol. Plant Microbe Interact.">
        <title>Genome Sequence of the Biocontrol Agent Coniothyrium minitans strain Conio (IMI 134523).</title>
        <authorList>
            <person name="Patel D."/>
            <person name="Shittu T.A."/>
            <person name="Baroncelli R."/>
            <person name="Muthumeenakshi S."/>
            <person name="Osborne T.H."/>
            <person name="Janganan T.K."/>
            <person name="Sreenivasaprasad S."/>
        </authorList>
    </citation>
    <scope>NUCLEOTIDE SEQUENCE</scope>
    <source>
        <strain evidence="3">Conio</strain>
    </source>
</reference>
<comment type="caution">
    <text evidence="3">The sequence shown here is derived from an EMBL/GenBank/DDBJ whole genome shotgun (WGS) entry which is preliminary data.</text>
</comment>
<dbReference type="PANTHER" id="PTHR19303">
    <property type="entry name" value="TRANSPOSON"/>
    <property type="match status" value="1"/>
</dbReference>